<organism evidence="3 4">
    <name type="scientific">Ktedonosporobacter rubrisoli</name>
    <dbReference type="NCBI Taxonomy" id="2509675"/>
    <lineage>
        <taxon>Bacteria</taxon>
        <taxon>Bacillati</taxon>
        <taxon>Chloroflexota</taxon>
        <taxon>Ktedonobacteria</taxon>
        <taxon>Ktedonobacterales</taxon>
        <taxon>Ktedonosporobacteraceae</taxon>
        <taxon>Ktedonosporobacter</taxon>
    </lineage>
</organism>
<dbReference type="InterPro" id="IPR000073">
    <property type="entry name" value="AB_hydrolase_1"/>
</dbReference>
<dbReference type="EMBL" id="CP035758">
    <property type="protein sequence ID" value="QBD74885.1"/>
    <property type="molecule type" value="Genomic_DNA"/>
</dbReference>
<accession>A0A4P6JII9</accession>
<dbReference type="InterPro" id="IPR013595">
    <property type="entry name" value="Pept_S33_TAP-like_C"/>
</dbReference>
<dbReference type="PANTHER" id="PTHR43798:SF27">
    <property type="entry name" value="HYDROLASE ALPHA_BETA HYDROLASE FOLD FAMILY"/>
    <property type="match status" value="1"/>
</dbReference>
<feature type="domain" description="AB hydrolase-1" evidence="1">
    <location>
        <begin position="158"/>
        <end position="284"/>
    </location>
</feature>
<evidence type="ECO:0000313" key="4">
    <source>
        <dbReference type="Proteomes" id="UP000290365"/>
    </source>
</evidence>
<dbReference type="AlphaFoldDB" id="A0A4P6JII9"/>
<keyword evidence="4" id="KW-1185">Reference proteome</keyword>
<dbReference type="SUPFAM" id="SSF53474">
    <property type="entry name" value="alpha/beta-Hydrolases"/>
    <property type="match status" value="1"/>
</dbReference>
<evidence type="ECO:0000313" key="3">
    <source>
        <dbReference type="EMBL" id="QBD74885.1"/>
    </source>
</evidence>
<sequence length="529" mass="58118">MEEPVSLSFPYQNKRHQSKLPKHRRVASMFILSSFCIVLLLMLQACGGTSGQKSASQPQEQPTDAAPKAVSMTDLIHDAAPPQFEKGPCAFKASMEEGKTLKCGALIVPENRSKKDSKMIKLPVAIFKPASAPADAIPSIRMDGGPGGSSLKGQAAPLTEELYDKLYGDQVWIMFDQRGTGYAEPYLGCPEVMQAKYAAMQGQEVQGDPQQQCHDRLVQSGVDLNGYNTIQNAADVRDLAQALGYKQVNLYGVSYGSRLTLSVMRLFPDMVRSAIIDGVYPTQIEHGDDVDRDGAIERLIKSCEQNEACAHKYPQLRQHYDELLSMAQKKPLSFQDTDPETQKTYQVSLDGTSLKDQLFQDMYSPDKIPGLPLWIEQLHAGNTTTAAKYYEMPDQMIDESEVRFDEAPQEAVATGVYSSIECSEDLKSVQPRCKIWNVEKVPAEQKQPVSSSIPTVVMNGAFDPVTPPAWGEMAAKTLSNSTSVEFAPGGHGALNTFMCANQIAYNFYKDPGQKPDTSCATQVPPVQFS</sequence>
<dbReference type="Proteomes" id="UP000290365">
    <property type="component" value="Chromosome"/>
</dbReference>
<dbReference type="Pfam" id="PF00561">
    <property type="entry name" value="Abhydrolase_1"/>
    <property type="match status" value="1"/>
</dbReference>
<evidence type="ECO:0000259" key="1">
    <source>
        <dbReference type="Pfam" id="PF00561"/>
    </source>
</evidence>
<protein>
    <submittedName>
        <fullName evidence="3">Alpha/beta hydrolase</fullName>
    </submittedName>
</protein>
<feature type="domain" description="Peptidase S33 tripeptidyl aminopeptidase-like C-terminal" evidence="2">
    <location>
        <begin position="430"/>
        <end position="519"/>
    </location>
</feature>
<dbReference type="Pfam" id="PF08386">
    <property type="entry name" value="Abhydrolase_4"/>
    <property type="match status" value="1"/>
</dbReference>
<dbReference type="PANTHER" id="PTHR43798">
    <property type="entry name" value="MONOACYLGLYCEROL LIPASE"/>
    <property type="match status" value="1"/>
</dbReference>
<dbReference type="Gene3D" id="3.40.50.1820">
    <property type="entry name" value="alpha/beta hydrolase"/>
    <property type="match status" value="1"/>
</dbReference>
<gene>
    <name evidence="3" type="ORF">EPA93_02300</name>
</gene>
<keyword evidence="3" id="KW-0378">Hydrolase</keyword>
<dbReference type="InterPro" id="IPR029058">
    <property type="entry name" value="AB_hydrolase_fold"/>
</dbReference>
<dbReference type="KEGG" id="kbs:EPA93_02300"/>
<dbReference type="InterPro" id="IPR050266">
    <property type="entry name" value="AB_hydrolase_sf"/>
</dbReference>
<dbReference type="GO" id="GO:0016020">
    <property type="term" value="C:membrane"/>
    <property type="evidence" value="ECO:0007669"/>
    <property type="project" value="TreeGrafter"/>
</dbReference>
<dbReference type="OrthoDB" id="9796770at2"/>
<proteinExistence type="predicted"/>
<dbReference type="GO" id="GO:0016787">
    <property type="term" value="F:hydrolase activity"/>
    <property type="evidence" value="ECO:0007669"/>
    <property type="project" value="UniProtKB-KW"/>
</dbReference>
<evidence type="ECO:0000259" key="2">
    <source>
        <dbReference type="Pfam" id="PF08386"/>
    </source>
</evidence>
<name>A0A4P6JII9_KTERU</name>
<reference evidence="3 4" key="1">
    <citation type="submission" date="2019-01" db="EMBL/GenBank/DDBJ databases">
        <title>Ktedonosporobacter rubrisoli SCAWS-G2.</title>
        <authorList>
            <person name="Huang Y."/>
            <person name="Yan B."/>
        </authorList>
    </citation>
    <scope>NUCLEOTIDE SEQUENCE [LARGE SCALE GENOMIC DNA]</scope>
    <source>
        <strain evidence="3 4">SCAWS-G2</strain>
    </source>
</reference>